<protein>
    <submittedName>
        <fullName evidence="1">Uncharacterized protein</fullName>
    </submittedName>
</protein>
<accession>A0A9Q5GJK9</accession>
<comment type="caution">
    <text evidence="1">The sequence shown here is derived from an EMBL/GenBank/DDBJ whole genome shotgun (WGS) entry which is preliminary data.</text>
</comment>
<proteinExistence type="predicted"/>
<sequence>MKKSTIKESIGDSNDSDWTISACAFMMLRSIERV</sequence>
<dbReference type="AlphaFoldDB" id="A0A9Q5GJK9"/>
<evidence type="ECO:0000313" key="1">
    <source>
        <dbReference type="EMBL" id="NRV10646.1"/>
    </source>
</evidence>
<dbReference type="Proteomes" id="UP000821656">
    <property type="component" value="Unassembled WGS sequence"/>
</dbReference>
<name>A0A9Q5GJK9_CLOBE</name>
<organism evidence="1 2">
    <name type="scientific">Clostridium beijerinckii</name>
    <name type="common">Clostridium MP</name>
    <dbReference type="NCBI Taxonomy" id="1520"/>
    <lineage>
        <taxon>Bacteria</taxon>
        <taxon>Bacillati</taxon>
        <taxon>Bacillota</taxon>
        <taxon>Clostridia</taxon>
        <taxon>Eubacteriales</taxon>
        <taxon>Clostridiaceae</taxon>
        <taxon>Clostridium</taxon>
    </lineage>
</organism>
<dbReference type="EMBL" id="JABSXK010000001">
    <property type="protein sequence ID" value="NRV10646.1"/>
    <property type="molecule type" value="Genomic_DNA"/>
</dbReference>
<evidence type="ECO:0000313" key="2">
    <source>
        <dbReference type="Proteomes" id="UP000821656"/>
    </source>
</evidence>
<reference evidence="1" key="1">
    <citation type="submission" date="2020-05" db="EMBL/GenBank/DDBJ databases">
        <title>Genomic insights into acetone-butanol-ethanol (ABE) fermentation by sequencing solventogenic clostridia strains.</title>
        <authorList>
            <person name="Brown S."/>
        </authorList>
    </citation>
    <scope>NUCLEOTIDE SEQUENCE</scope>
    <source>
        <strain evidence="1">DJ126</strain>
    </source>
</reference>
<gene>
    <name evidence="1" type="ORF">DFH45_003609</name>
</gene>